<dbReference type="Gene3D" id="3.30.420.10">
    <property type="entry name" value="Ribonuclease H-like superfamily/Ribonuclease H"/>
    <property type="match status" value="1"/>
</dbReference>
<dbReference type="EMBL" id="JABFTP020000062">
    <property type="protein sequence ID" value="KAL3272786.1"/>
    <property type="molecule type" value="Genomic_DNA"/>
</dbReference>
<sequence length="133" mass="15635">MYLDFLQNHLPMLLADVPEHIRLDFVVSTGWSTGTYSYQVRKHLNHVFPNKWIGRGGPVRWPARSPDLTSLDFFLWGYIKGMVYQIPSTTQLDMRQRILDAFQSVSPQMLSRVQRSFLRRIELCQQRNGSNTY</sequence>
<dbReference type="PANTHER" id="PTHR47326:SF1">
    <property type="entry name" value="HTH PSQ-TYPE DOMAIN-CONTAINING PROTEIN"/>
    <property type="match status" value="1"/>
</dbReference>
<keyword evidence="2" id="KW-1185">Reference proteome</keyword>
<organism evidence="1 2">
    <name type="scientific">Cryptolaemus montrouzieri</name>
    <dbReference type="NCBI Taxonomy" id="559131"/>
    <lineage>
        <taxon>Eukaryota</taxon>
        <taxon>Metazoa</taxon>
        <taxon>Ecdysozoa</taxon>
        <taxon>Arthropoda</taxon>
        <taxon>Hexapoda</taxon>
        <taxon>Insecta</taxon>
        <taxon>Pterygota</taxon>
        <taxon>Neoptera</taxon>
        <taxon>Endopterygota</taxon>
        <taxon>Coleoptera</taxon>
        <taxon>Polyphaga</taxon>
        <taxon>Cucujiformia</taxon>
        <taxon>Coccinelloidea</taxon>
        <taxon>Coccinellidae</taxon>
        <taxon>Scymninae</taxon>
        <taxon>Scymnini</taxon>
        <taxon>Cryptolaemus</taxon>
    </lineage>
</organism>
<dbReference type="AlphaFoldDB" id="A0ABD2N363"/>
<gene>
    <name evidence="1" type="ORF">HHI36_014246</name>
</gene>
<proteinExistence type="predicted"/>
<dbReference type="PANTHER" id="PTHR47326">
    <property type="entry name" value="TRANSPOSABLE ELEMENT TC3 TRANSPOSASE-LIKE PROTEIN"/>
    <property type="match status" value="1"/>
</dbReference>
<accession>A0ABD2N363</accession>
<protein>
    <submittedName>
        <fullName evidence="1">Uncharacterized protein</fullName>
    </submittedName>
</protein>
<comment type="caution">
    <text evidence="1">The sequence shown here is derived from an EMBL/GenBank/DDBJ whole genome shotgun (WGS) entry which is preliminary data.</text>
</comment>
<evidence type="ECO:0000313" key="1">
    <source>
        <dbReference type="EMBL" id="KAL3272786.1"/>
    </source>
</evidence>
<evidence type="ECO:0000313" key="2">
    <source>
        <dbReference type="Proteomes" id="UP001516400"/>
    </source>
</evidence>
<reference evidence="1 2" key="1">
    <citation type="journal article" date="2021" name="BMC Biol.">
        <title>Horizontally acquired antibacterial genes associated with adaptive radiation of ladybird beetles.</title>
        <authorList>
            <person name="Li H.S."/>
            <person name="Tang X.F."/>
            <person name="Huang Y.H."/>
            <person name="Xu Z.Y."/>
            <person name="Chen M.L."/>
            <person name="Du X.Y."/>
            <person name="Qiu B.Y."/>
            <person name="Chen P.T."/>
            <person name="Zhang W."/>
            <person name="Slipinski A."/>
            <person name="Escalona H.E."/>
            <person name="Waterhouse R.M."/>
            <person name="Zwick A."/>
            <person name="Pang H."/>
        </authorList>
    </citation>
    <scope>NUCLEOTIDE SEQUENCE [LARGE SCALE GENOMIC DNA]</scope>
    <source>
        <strain evidence="1">SYSU2018</strain>
    </source>
</reference>
<dbReference type="InterPro" id="IPR036397">
    <property type="entry name" value="RNaseH_sf"/>
</dbReference>
<dbReference type="Proteomes" id="UP001516400">
    <property type="component" value="Unassembled WGS sequence"/>
</dbReference>
<name>A0ABD2N363_9CUCU</name>